<dbReference type="Proteomes" id="UP000238348">
    <property type="component" value="Chromosome"/>
</dbReference>
<evidence type="ECO:0000256" key="1">
    <source>
        <dbReference type="ARBA" id="ARBA00022741"/>
    </source>
</evidence>
<dbReference type="PANTHER" id="PTHR16305">
    <property type="entry name" value="TESTICULAR SOLUBLE ADENYLYL CYCLASE"/>
    <property type="match status" value="1"/>
</dbReference>
<sequence>MGRERELSLLDDLLGSALAGRGSSALVAGEPGIGKTRLLEELAERARARGFAVAWGRGWELGQAPSFWPWLEILRALLGRPQAPAAFADRLRGLLLDLPPGGAARGADVLQLYDAVSCHLSAHAREVPIALFFDDLHAVDPSSLELMEFVARRVHAERVALFGSRRDVDGRRPELERRLSRLARLCDHVGLERLSAEDVRRWVQHTTGEDDPAAARRIHAASDGNPLFVSELLRLPEPAARRSPAELPATLRALIGERLTAIEASHREVLRAAALVGREFVLPVVAVLLERPIAELEAAAHEACRLGVLAPVSPGHYRFSHALVAEALAQELPTARRALLHRRAAEALEDRHEGDPVAPLNEIARHWLEAGVESAPRAARAAERAARVAMARLAFADAAAMYERALAAEALASPVDPARQGELLVALVEALARAELRSSAEAACGRAVELARARGDGALLARAALALGAESRVGNADREVARLLGEALSSLPPGDSPLVARVSARLASARQPELDPRGPMALARSAIAMARRFDDPELSLTVIHAALGALMDFAPPEERAGLNAEALELAVRLGDGPRALLAAQRLAFDRVELLDASGFERALGRYEALANDLGQPRYDWVPAMFRSMRAEWQGDLERALRWEDEARRRRDQGNAEGARLVPSRPLARALGRHDPERLERFLGELSSRAPDSAAVLLFTALLASWRGQAGPARAALDALCARGYSGFLRRAEPPRGGAEPDDPSVAGYIHMPELAVEIACALGDAPWAQALYEELAPSTGTAFMLTTTAFSLHGLVDHALLGLSAVLSRWEDAERHARAAIAAAERLNARPLLARIHHDHARVALARRRTAAAGERDALAASARERLEQATALASAVGLGALEERCRRTLAELEGAPLAPLALAEPSPVPARHRPERAAPLRLTREGEYWTVSASGALCRVQDGRGMRMLAQLVEEPGREFHVLELSGSPAGVDPGDAGELHDARALGEYRARLRELRAEMDEAESFGDLGRRERLAAELEAVTRELSRGLGLGGRQRRSASAVERARVNVRRRLTLALRRIRAASPAIADELEAALRTGVHCVYAPRA</sequence>
<organism evidence="4 5">
    <name type="scientific">Sorangium cellulosum</name>
    <name type="common">Polyangium cellulosum</name>
    <dbReference type="NCBI Taxonomy" id="56"/>
    <lineage>
        <taxon>Bacteria</taxon>
        <taxon>Pseudomonadati</taxon>
        <taxon>Myxococcota</taxon>
        <taxon>Polyangia</taxon>
        <taxon>Polyangiales</taxon>
        <taxon>Polyangiaceae</taxon>
        <taxon>Sorangium</taxon>
    </lineage>
</organism>
<feature type="domain" description="Orc1-like AAA ATPase" evidence="3">
    <location>
        <begin position="2"/>
        <end position="156"/>
    </location>
</feature>
<dbReference type="PANTHER" id="PTHR16305:SF35">
    <property type="entry name" value="TRANSCRIPTIONAL ACTIVATOR DOMAIN"/>
    <property type="match status" value="1"/>
</dbReference>
<dbReference type="EMBL" id="CP012673">
    <property type="protein sequence ID" value="AUX42398.1"/>
    <property type="molecule type" value="Genomic_DNA"/>
</dbReference>
<evidence type="ECO:0000256" key="2">
    <source>
        <dbReference type="ARBA" id="ARBA00022840"/>
    </source>
</evidence>
<keyword evidence="2" id="KW-0067">ATP-binding</keyword>
<dbReference type="GO" id="GO:0005524">
    <property type="term" value="F:ATP binding"/>
    <property type="evidence" value="ECO:0007669"/>
    <property type="project" value="UniProtKB-KW"/>
</dbReference>
<keyword evidence="1" id="KW-0547">Nucleotide-binding</keyword>
<dbReference type="Pfam" id="PF13191">
    <property type="entry name" value="AAA_16"/>
    <property type="match status" value="1"/>
</dbReference>
<name>A0A2L0ESV7_SORCE</name>
<reference evidence="4 5" key="1">
    <citation type="submission" date="2015-09" db="EMBL/GenBank/DDBJ databases">
        <title>Sorangium comparison.</title>
        <authorList>
            <person name="Zaburannyi N."/>
            <person name="Bunk B."/>
            <person name="Overmann J."/>
            <person name="Mueller R."/>
        </authorList>
    </citation>
    <scope>NUCLEOTIDE SEQUENCE [LARGE SCALE GENOMIC DNA]</scope>
    <source>
        <strain evidence="4 5">So ce26</strain>
    </source>
</reference>
<dbReference type="OrthoDB" id="9758570at2"/>
<dbReference type="Gene3D" id="3.40.50.300">
    <property type="entry name" value="P-loop containing nucleotide triphosphate hydrolases"/>
    <property type="match status" value="1"/>
</dbReference>
<dbReference type="AlphaFoldDB" id="A0A2L0ESV7"/>
<dbReference type="InterPro" id="IPR027417">
    <property type="entry name" value="P-loop_NTPase"/>
</dbReference>
<dbReference type="GO" id="GO:0004016">
    <property type="term" value="F:adenylate cyclase activity"/>
    <property type="evidence" value="ECO:0007669"/>
    <property type="project" value="TreeGrafter"/>
</dbReference>
<protein>
    <recommendedName>
        <fullName evidence="3">Orc1-like AAA ATPase domain-containing protein</fullName>
    </recommendedName>
</protein>
<accession>A0A2L0ESV7</accession>
<evidence type="ECO:0000313" key="5">
    <source>
        <dbReference type="Proteomes" id="UP000238348"/>
    </source>
</evidence>
<dbReference type="InterPro" id="IPR041664">
    <property type="entry name" value="AAA_16"/>
</dbReference>
<dbReference type="RefSeq" id="WP_159397063.1">
    <property type="nucleotide sequence ID" value="NZ_CP012673.1"/>
</dbReference>
<proteinExistence type="predicted"/>
<gene>
    <name evidence="4" type="ORF">SOCE26_038290</name>
</gene>
<evidence type="ECO:0000313" key="4">
    <source>
        <dbReference type="EMBL" id="AUX42398.1"/>
    </source>
</evidence>
<dbReference type="GO" id="GO:0005737">
    <property type="term" value="C:cytoplasm"/>
    <property type="evidence" value="ECO:0007669"/>
    <property type="project" value="TreeGrafter"/>
</dbReference>
<dbReference type="SUPFAM" id="SSF52540">
    <property type="entry name" value="P-loop containing nucleoside triphosphate hydrolases"/>
    <property type="match status" value="1"/>
</dbReference>
<evidence type="ECO:0000259" key="3">
    <source>
        <dbReference type="Pfam" id="PF13191"/>
    </source>
</evidence>